<dbReference type="EMBL" id="JABELD010000051">
    <property type="protein sequence ID" value="MBU2738554.1"/>
    <property type="molecule type" value="Genomic_DNA"/>
</dbReference>
<feature type="transmembrane region" description="Helical" evidence="1">
    <location>
        <begin position="54"/>
        <end position="72"/>
    </location>
</feature>
<keyword evidence="3" id="KW-1185">Reference proteome</keyword>
<accession>A0ABS5ZRD9</accession>
<protein>
    <submittedName>
        <fullName evidence="2">Uncharacterized protein</fullName>
    </submittedName>
</protein>
<evidence type="ECO:0000256" key="1">
    <source>
        <dbReference type="SAM" id="Phobius"/>
    </source>
</evidence>
<name>A0ABS5ZRD9_9PROT</name>
<evidence type="ECO:0000313" key="3">
    <source>
        <dbReference type="Proteomes" id="UP001197028"/>
    </source>
</evidence>
<gene>
    <name evidence="2" type="ORF">HJG40_07060</name>
</gene>
<keyword evidence="1" id="KW-1133">Transmembrane helix</keyword>
<comment type="caution">
    <text evidence="2">The sequence shown here is derived from an EMBL/GenBank/DDBJ whole genome shotgun (WGS) entry which is preliminary data.</text>
</comment>
<keyword evidence="1" id="KW-0472">Membrane</keyword>
<dbReference type="Proteomes" id="UP001197028">
    <property type="component" value="Unassembled WGS sequence"/>
</dbReference>
<evidence type="ECO:0000313" key="2">
    <source>
        <dbReference type="EMBL" id="MBU2738554.1"/>
    </source>
</evidence>
<keyword evidence="1" id="KW-0812">Transmembrane</keyword>
<sequence length="158" mass="18019">MYNFWERFCRSIFSRFFYASHRRRILSHELSLAARGASMYIAVASLAQNKLEELFLAAVVWATLVIIAVIVAPSEKGSINRCLILIQIYLYSFVMSKTEFVLRCTIGRGHQGKGLKGWQHHPFENFIGNEPECTLPIVDGTDSKVWIRFSGATERQTA</sequence>
<reference evidence="2 3" key="1">
    <citation type="journal article" date="2021" name="ISME J.">
        <title>Genomic evolution of the class Acidithiobacillia: deep-branching Proteobacteria living in extreme acidic conditions.</title>
        <authorList>
            <person name="Moya-Beltran A."/>
            <person name="Beard S."/>
            <person name="Rojas-Villalobos C."/>
            <person name="Issotta F."/>
            <person name="Gallardo Y."/>
            <person name="Ulloa R."/>
            <person name="Giaveno A."/>
            <person name="Degli Esposti M."/>
            <person name="Johnson D.B."/>
            <person name="Quatrini R."/>
        </authorList>
    </citation>
    <scope>NUCLEOTIDE SEQUENCE [LARGE SCALE GENOMIC DNA]</scope>
    <source>
        <strain evidence="2 3">ATCC 19703</strain>
    </source>
</reference>
<proteinExistence type="predicted"/>
<dbReference type="RefSeq" id="WP_215863525.1">
    <property type="nucleotide sequence ID" value="NZ_JABELD010000051.1"/>
</dbReference>
<organism evidence="2 3">
    <name type="scientific">Acidithiobacillus concretivorus</name>
    <dbReference type="NCBI Taxonomy" id="3063952"/>
    <lineage>
        <taxon>Bacteria</taxon>
        <taxon>Pseudomonadati</taxon>
        <taxon>Pseudomonadota</taxon>
        <taxon>Acidithiobacillia</taxon>
        <taxon>Acidithiobacillales</taxon>
        <taxon>Acidithiobacillaceae</taxon>
        <taxon>Acidithiobacillus</taxon>
    </lineage>
</organism>